<feature type="transmembrane region" description="Helical" evidence="6">
    <location>
        <begin position="341"/>
        <end position="363"/>
    </location>
</feature>
<evidence type="ECO:0000256" key="6">
    <source>
        <dbReference type="SAM" id="Phobius"/>
    </source>
</evidence>
<name>A0A4P6Q5M7_9ACTN</name>
<dbReference type="PANTHER" id="PTHR30071:SF1">
    <property type="entry name" value="CYTOCHROME B_B6 PROTEIN-RELATED"/>
    <property type="match status" value="1"/>
</dbReference>
<dbReference type="AlphaFoldDB" id="A0A4P6Q5M7"/>
<keyword evidence="2 6" id="KW-0812">Transmembrane</keyword>
<evidence type="ECO:0000256" key="4">
    <source>
        <dbReference type="ARBA" id="ARBA00022989"/>
    </source>
</evidence>
<dbReference type="InterPro" id="IPR017562">
    <property type="entry name" value="Cyt_c_biogenesis_CcsA"/>
</dbReference>
<keyword evidence="9" id="KW-1185">Reference proteome</keyword>
<dbReference type="PANTHER" id="PTHR30071">
    <property type="entry name" value="HEME EXPORTER PROTEIN C"/>
    <property type="match status" value="1"/>
</dbReference>
<feature type="transmembrane region" description="Helical" evidence="6">
    <location>
        <begin position="159"/>
        <end position="179"/>
    </location>
</feature>
<dbReference type="Proteomes" id="UP000292235">
    <property type="component" value="Chromosome"/>
</dbReference>
<feature type="transmembrane region" description="Helical" evidence="6">
    <location>
        <begin position="281"/>
        <end position="300"/>
    </location>
</feature>
<proteinExistence type="predicted"/>
<evidence type="ECO:0000256" key="5">
    <source>
        <dbReference type="ARBA" id="ARBA00023136"/>
    </source>
</evidence>
<keyword evidence="4 6" id="KW-1133">Transmembrane helix</keyword>
<protein>
    <submittedName>
        <fullName evidence="8">Cytochrome c biogenesis protein CcsA</fullName>
    </submittedName>
</protein>
<keyword evidence="5 6" id="KW-0472">Membrane</keyword>
<dbReference type="GO" id="GO:0017004">
    <property type="term" value="P:cytochrome complex assembly"/>
    <property type="evidence" value="ECO:0007669"/>
    <property type="project" value="UniProtKB-KW"/>
</dbReference>
<dbReference type="RefSeq" id="WP_242677095.1">
    <property type="nucleotide sequence ID" value="NZ_CP036455.1"/>
</dbReference>
<dbReference type="InterPro" id="IPR045062">
    <property type="entry name" value="Cyt_c_biogenesis_CcsA/CcmC"/>
</dbReference>
<feature type="transmembrane region" description="Helical" evidence="6">
    <location>
        <begin position="120"/>
        <end position="139"/>
    </location>
</feature>
<dbReference type="InterPro" id="IPR002541">
    <property type="entry name" value="Cyt_c_assembly"/>
</dbReference>
<feature type="transmembrane region" description="Helical" evidence="6">
    <location>
        <begin position="22"/>
        <end position="43"/>
    </location>
</feature>
<organism evidence="8 9">
    <name type="scientific">Streptomonospora litoralis</name>
    <dbReference type="NCBI Taxonomy" id="2498135"/>
    <lineage>
        <taxon>Bacteria</taxon>
        <taxon>Bacillati</taxon>
        <taxon>Actinomycetota</taxon>
        <taxon>Actinomycetes</taxon>
        <taxon>Streptosporangiales</taxon>
        <taxon>Nocardiopsidaceae</taxon>
        <taxon>Streptomonospora</taxon>
    </lineage>
</organism>
<dbReference type="KEGG" id="strr:EKD16_21465"/>
<comment type="subcellular location">
    <subcellularLocation>
        <location evidence="1">Membrane</location>
        <topology evidence="1">Multi-pass membrane protein</topology>
    </subcellularLocation>
</comment>
<sequence length="370" mass="39119">MVHTLAATAVSDGRMSSISDGLIIAMIVVYAIALFLFAIEAAYGRRQRLRANRLMPGAAGAAKAPAAAATVASAGGSAASASGTTADLDLDAEGADQGPGGDSDDGLAVRVRREEPEPSAAQHVVGRIAVFVTALGFVLNAAQITTRGLAADRWPWGNMFEFVVAIALCSVAAFLFAALRYQARFLGTFVLVPVVLLLGIAARWLYSEAGPVIPALHSYWIAIHVSAAIIATGGFMVAGAAAVAYLLANRAELKRAAGERVAGVAAKLPASELLDRVSHRFIVLAFPLWTFAIIAGAVWADEAWGRFWGWDPKEVWSFITWVVYAAYLHARATAGWRGSKATWIGLAGFACLLFNFFAVNYIFSGLHSYA</sequence>
<dbReference type="GO" id="GO:0005886">
    <property type="term" value="C:plasma membrane"/>
    <property type="evidence" value="ECO:0007669"/>
    <property type="project" value="TreeGrafter"/>
</dbReference>
<feature type="domain" description="Cytochrome c assembly protein" evidence="7">
    <location>
        <begin position="156"/>
        <end position="367"/>
    </location>
</feature>
<dbReference type="EMBL" id="CP036455">
    <property type="protein sequence ID" value="QBI56048.1"/>
    <property type="molecule type" value="Genomic_DNA"/>
</dbReference>
<evidence type="ECO:0000313" key="9">
    <source>
        <dbReference type="Proteomes" id="UP000292235"/>
    </source>
</evidence>
<evidence type="ECO:0000313" key="8">
    <source>
        <dbReference type="EMBL" id="QBI56048.1"/>
    </source>
</evidence>
<evidence type="ECO:0000259" key="7">
    <source>
        <dbReference type="Pfam" id="PF01578"/>
    </source>
</evidence>
<evidence type="ECO:0000256" key="2">
    <source>
        <dbReference type="ARBA" id="ARBA00022692"/>
    </source>
</evidence>
<dbReference type="NCBIfam" id="TIGR03144">
    <property type="entry name" value="cytochr_II_ccsB"/>
    <property type="match status" value="1"/>
</dbReference>
<accession>A0A4P6Q5M7</accession>
<gene>
    <name evidence="8" type="primary">ccsA</name>
    <name evidence="8" type="ORF">EKD16_21465</name>
</gene>
<dbReference type="Pfam" id="PF01578">
    <property type="entry name" value="Cytochrom_C_asm"/>
    <property type="match status" value="1"/>
</dbReference>
<feature type="transmembrane region" description="Helical" evidence="6">
    <location>
        <begin position="218"/>
        <end position="247"/>
    </location>
</feature>
<keyword evidence="3" id="KW-0201">Cytochrome c-type biogenesis</keyword>
<feature type="transmembrane region" description="Helical" evidence="6">
    <location>
        <begin position="186"/>
        <end position="206"/>
    </location>
</feature>
<dbReference type="GO" id="GO:0020037">
    <property type="term" value="F:heme binding"/>
    <property type="evidence" value="ECO:0007669"/>
    <property type="project" value="InterPro"/>
</dbReference>
<reference evidence="8 9" key="1">
    <citation type="submission" date="2019-02" db="EMBL/GenBank/DDBJ databases">
        <authorList>
            <person name="Khodamoradi S."/>
            <person name="Hahnke R.L."/>
            <person name="Kaempfer P."/>
            <person name="Schumann P."/>
            <person name="Rohde M."/>
            <person name="Steinert M."/>
            <person name="Luzhetskyy A."/>
            <person name="Wink J."/>
            <person name="Ruckert C."/>
        </authorList>
    </citation>
    <scope>NUCLEOTIDE SEQUENCE [LARGE SCALE GENOMIC DNA]</scope>
    <source>
        <strain evidence="8 9">M2</strain>
    </source>
</reference>
<evidence type="ECO:0000256" key="1">
    <source>
        <dbReference type="ARBA" id="ARBA00004141"/>
    </source>
</evidence>
<evidence type="ECO:0000256" key="3">
    <source>
        <dbReference type="ARBA" id="ARBA00022748"/>
    </source>
</evidence>
<feature type="transmembrane region" description="Helical" evidence="6">
    <location>
        <begin position="315"/>
        <end position="334"/>
    </location>
</feature>